<accession>A0A2P2QYT4</accession>
<dbReference type="AlphaFoldDB" id="A0A2P2QYT4"/>
<name>A0A2P2QYT4_RHIMU</name>
<proteinExistence type="predicted"/>
<dbReference type="EMBL" id="GGEC01091560">
    <property type="protein sequence ID" value="MBX72044.1"/>
    <property type="molecule type" value="Transcribed_RNA"/>
</dbReference>
<organism evidence="1">
    <name type="scientific">Rhizophora mucronata</name>
    <name type="common">Asiatic mangrove</name>
    <dbReference type="NCBI Taxonomy" id="61149"/>
    <lineage>
        <taxon>Eukaryota</taxon>
        <taxon>Viridiplantae</taxon>
        <taxon>Streptophyta</taxon>
        <taxon>Embryophyta</taxon>
        <taxon>Tracheophyta</taxon>
        <taxon>Spermatophyta</taxon>
        <taxon>Magnoliopsida</taxon>
        <taxon>eudicotyledons</taxon>
        <taxon>Gunneridae</taxon>
        <taxon>Pentapetalae</taxon>
        <taxon>rosids</taxon>
        <taxon>fabids</taxon>
        <taxon>Malpighiales</taxon>
        <taxon>Rhizophoraceae</taxon>
        <taxon>Rhizophora</taxon>
    </lineage>
</organism>
<reference evidence="1" key="1">
    <citation type="submission" date="2018-02" db="EMBL/GenBank/DDBJ databases">
        <title>Rhizophora mucronata_Transcriptome.</title>
        <authorList>
            <person name="Meera S.P."/>
            <person name="Sreeshan A."/>
            <person name="Augustine A."/>
        </authorList>
    </citation>
    <scope>NUCLEOTIDE SEQUENCE</scope>
    <source>
        <tissue evidence="1">Leaf</tissue>
    </source>
</reference>
<sequence length="17" mass="2164">MHRTKHIDPHILILIYY</sequence>
<protein>
    <submittedName>
        <fullName evidence="1">Uncharacterized protein</fullName>
    </submittedName>
</protein>
<evidence type="ECO:0000313" key="1">
    <source>
        <dbReference type="EMBL" id="MBX72044.1"/>
    </source>
</evidence>